<protein>
    <submittedName>
        <fullName evidence="1">Uncharacterized protein</fullName>
    </submittedName>
</protein>
<keyword evidence="2" id="KW-1185">Reference proteome</keyword>
<organism evidence="1 2">
    <name type="scientific">Trichinella papuae</name>
    <dbReference type="NCBI Taxonomy" id="268474"/>
    <lineage>
        <taxon>Eukaryota</taxon>
        <taxon>Metazoa</taxon>
        <taxon>Ecdysozoa</taxon>
        <taxon>Nematoda</taxon>
        <taxon>Enoplea</taxon>
        <taxon>Dorylaimia</taxon>
        <taxon>Trichinellida</taxon>
        <taxon>Trichinellidae</taxon>
        <taxon>Trichinella</taxon>
    </lineage>
</organism>
<dbReference type="EMBL" id="JYDO01000197">
    <property type="protein sequence ID" value="KRZ67412.1"/>
    <property type="molecule type" value="Genomic_DNA"/>
</dbReference>
<gene>
    <name evidence="1" type="ORF">T10_12341</name>
</gene>
<name>A0A0V1M6A7_9BILA</name>
<comment type="caution">
    <text evidence="1">The sequence shown here is derived from an EMBL/GenBank/DDBJ whole genome shotgun (WGS) entry which is preliminary data.</text>
</comment>
<dbReference type="OrthoDB" id="5938148at2759"/>
<reference evidence="1 2" key="1">
    <citation type="submission" date="2015-01" db="EMBL/GenBank/DDBJ databases">
        <title>Evolution of Trichinella species and genotypes.</title>
        <authorList>
            <person name="Korhonen P.K."/>
            <person name="Edoardo P."/>
            <person name="Giuseppe L.R."/>
            <person name="Gasser R.B."/>
        </authorList>
    </citation>
    <scope>NUCLEOTIDE SEQUENCE [LARGE SCALE GENOMIC DNA]</scope>
    <source>
        <strain evidence="1">ISS1980</strain>
    </source>
</reference>
<dbReference type="AlphaFoldDB" id="A0A0V1M6A7"/>
<proteinExistence type="predicted"/>
<sequence length="131" mass="15496">LYSDLIALPRNICRLMNRSNVPKENRVTVWTPFLENVIQQFHDKFLQHRNNAMRLSALIPRFLDQYDLSPLKSLMATYLRYIEDQSEVLKCEVACWKRKRENVLLEDCPANAFDALALYPEDYYLNVSLLL</sequence>
<evidence type="ECO:0000313" key="1">
    <source>
        <dbReference type="EMBL" id="KRZ67412.1"/>
    </source>
</evidence>
<accession>A0A0V1M6A7</accession>
<feature type="non-terminal residue" evidence="1">
    <location>
        <position position="1"/>
    </location>
</feature>
<evidence type="ECO:0000313" key="2">
    <source>
        <dbReference type="Proteomes" id="UP000054843"/>
    </source>
</evidence>
<dbReference type="Proteomes" id="UP000054843">
    <property type="component" value="Unassembled WGS sequence"/>
</dbReference>